<reference evidence="2" key="1">
    <citation type="submission" date="2018-03" db="EMBL/GenBank/DDBJ databases">
        <authorList>
            <person name="Guldener U."/>
        </authorList>
    </citation>
    <scope>NUCLEOTIDE SEQUENCE</scope>
</reference>
<dbReference type="PANTHER" id="PTHR12905:SF18">
    <property type="entry name" value="ESTER HYDROLASE, PUTATIVE (AFU_ORTHOLOGUE AFUA_4G03130)-RELATED"/>
    <property type="match status" value="1"/>
</dbReference>
<dbReference type="InterPro" id="IPR029052">
    <property type="entry name" value="Metallo-depent_PP-like"/>
</dbReference>
<comment type="caution">
    <text evidence="2">The sequence shown here is derived from an EMBL/GenBank/DDBJ whole genome shotgun (WGS) entry which is preliminary data.</text>
</comment>
<dbReference type="SUPFAM" id="SSF56300">
    <property type="entry name" value="Metallo-dependent phosphatases"/>
    <property type="match status" value="1"/>
</dbReference>
<gene>
    <name evidence="2" type="ORF">DNG_01250</name>
</gene>
<evidence type="ECO:0000313" key="2">
    <source>
        <dbReference type="EMBL" id="SPN97737.1"/>
    </source>
</evidence>
<dbReference type="GO" id="GO:0016787">
    <property type="term" value="F:hydrolase activity"/>
    <property type="evidence" value="ECO:0007669"/>
    <property type="project" value="InterPro"/>
</dbReference>
<dbReference type="InterPro" id="IPR004843">
    <property type="entry name" value="Calcineurin-like_PHP"/>
</dbReference>
<name>A0AAE8SRN3_9PEZI</name>
<organism evidence="2 3">
    <name type="scientific">Cephalotrichum gorgonifer</name>
    <dbReference type="NCBI Taxonomy" id="2041049"/>
    <lineage>
        <taxon>Eukaryota</taxon>
        <taxon>Fungi</taxon>
        <taxon>Dikarya</taxon>
        <taxon>Ascomycota</taxon>
        <taxon>Pezizomycotina</taxon>
        <taxon>Sordariomycetes</taxon>
        <taxon>Hypocreomycetidae</taxon>
        <taxon>Microascales</taxon>
        <taxon>Microascaceae</taxon>
        <taxon>Cephalotrichum</taxon>
    </lineage>
</organism>
<accession>A0AAE8SRN3</accession>
<dbReference type="InterPro" id="IPR051693">
    <property type="entry name" value="UPF0046_metallophosphoest"/>
</dbReference>
<dbReference type="CDD" id="cd07379">
    <property type="entry name" value="MPP_239FB"/>
    <property type="match status" value="1"/>
</dbReference>
<evidence type="ECO:0000259" key="1">
    <source>
        <dbReference type="Pfam" id="PF00149"/>
    </source>
</evidence>
<protein>
    <recommendedName>
        <fullName evidence="1">Calcineurin-like phosphoesterase domain-containing protein</fullName>
    </recommendedName>
</protein>
<dbReference type="EMBL" id="ONZQ02000001">
    <property type="protein sequence ID" value="SPN97737.1"/>
    <property type="molecule type" value="Genomic_DNA"/>
</dbReference>
<dbReference type="Pfam" id="PF00149">
    <property type="entry name" value="Metallophos"/>
    <property type="match status" value="1"/>
</dbReference>
<feature type="domain" description="Calcineurin-like phosphoesterase" evidence="1">
    <location>
        <begin position="49"/>
        <end position="252"/>
    </location>
</feature>
<keyword evidence="3" id="KW-1185">Reference proteome</keyword>
<dbReference type="AlphaFoldDB" id="A0AAE8SRN3"/>
<dbReference type="Gene3D" id="3.60.21.10">
    <property type="match status" value="1"/>
</dbReference>
<proteinExistence type="predicted"/>
<dbReference type="PANTHER" id="PTHR12905">
    <property type="entry name" value="METALLOPHOSPHOESTERASE"/>
    <property type="match status" value="1"/>
</dbReference>
<dbReference type="Proteomes" id="UP001187682">
    <property type="component" value="Unassembled WGS sequence"/>
</dbReference>
<evidence type="ECO:0000313" key="3">
    <source>
        <dbReference type="Proteomes" id="UP001187682"/>
    </source>
</evidence>
<sequence>MPLPTIPISQTQRAAQTLLALAQGSAPLPTPPPLSSGQDASADSQSSIRVVCISDTHCAYPEVPDGDLLLHTGDMTNKGTFDEIQAQLDWLKSLPHKTKVVIAGNHDNLLDTTFVENKPGPNIAPHGGETARRRKGKGKAELDWGAIVYLDNSAATVTVDLPGGEEAAPRKRSLKIFGSPWTPIMRGFPVYPFQYDPGARDPWEGLIPDDTDIFLIHGPPRFHLDQNYGCEHLLREVWRARPPLVVFGHVHAAHGEETVVYDTVRYWHMRAMTTQSWGSLLVLAFHAVLARLGISGSRSPETSRGEASHLVNSAVKSGDRKFDIISFDI</sequence>